<comment type="similarity">
    <text evidence="1">Belongs to the HypD family.</text>
</comment>
<dbReference type="PIRSF" id="PIRSF005622">
    <property type="entry name" value="Hydrgn_mat_hypD"/>
    <property type="match status" value="1"/>
</dbReference>
<dbReference type="PANTHER" id="PTHR30149:SF0">
    <property type="entry name" value="HYDROGENASE MATURATION FACTOR HYPD"/>
    <property type="match status" value="1"/>
</dbReference>
<organism evidence="4 5">
    <name type="scientific">Pectinatus haikarae</name>
    <dbReference type="NCBI Taxonomy" id="349096"/>
    <lineage>
        <taxon>Bacteria</taxon>
        <taxon>Bacillati</taxon>
        <taxon>Bacillota</taxon>
        <taxon>Negativicutes</taxon>
        <taxon>Selenomonadales</taxon>
        <taxon>Selenomonadaceae</taxon>
        <taxon>Pectinatus</taxon>
    </lineage>
</organism>
<gene>
    <name evidence="4" type="ORF">J2S01_000071</name>
</gene>
<protein>
    <submittedName>
        <fullName evidence="4">Hydrogenase expression/formation protein HypD</fullName>
    </submittedName>
</protein>
<dbReference type="InterPro" id="IPR042244">
    <property type="entry name" value="HypD_2_sf"/>
</dbReference>
<evidence type="ECO:0000313" key="5">
    <source>
        <dbReference type="Proteomes" id="UP001239167"/>
    </source>
</evidence>
<sequence length="365" mass="39918">MIMPEECKKAAEFFLQNIDRLITKPTRFMEVCGTHTVSIFRSGIRQLLPEKVDLVSGPGCPVCVTPNDYMDTAIAYAKNSNVIITTFGDMLKVPGTSTSLYEARAEGADVRIVYSPLDALQLAINNPAKKIIFLAVGFETTAPLTAATIQTAQKKQINNFFILSAHKWTYTALDALLSDPTIKVDGFLLPGHVCVITGEAPFSFVSERYAKPAVIAGFEALDILRAVYMLALQVQNGQAKIENAYKRVVRTEGNPIAQNAISSVFSNTSANWRGFGGIENSGMTVNAAYAQYDALHSIPVTKENSRENPACRCGDVLKGNINPTQCPLFKKICTPEHPAGACMVSIEGTCHAWYKYGQGRYHYGR</sequence>
<dbReference type="Gene3D" id="3.40.50.11750">
    <property type="entry name" value="HypD, alpha/beta domain 1"/>
    <property type="match status" value="2"/>
</dbReference>
<dbReference type="Proteomes" id="UP001239167">
    <property type="component" value="Unassembled WGS sequence"/>
</dbReference>
<evidence type="ECO:0000256" key="3">
    <source>
        <dbReference type="ARBA" id="ARBA00023004"/>
    </source>
</evidence>
<dbReference type="PANTHER" id="PTHR30149">
    <property type="entry name" value="HYDROGENASE PROTEIN ASSEMBLY PROTEIN HYPD"/>
    <property type="match status" value="1"/>
</dbReference>
<dbReference type="InterPro" id="IPR042243">
    <property type="entry name" value="HypD_1"/>
</dbReference>
<dbReference type="NCBIfam" id="TIGR00075">
    <property type="entry name" value="hypD"/>
    <property type="match status" value="1"/>
</dbReference>
<keyword evidence="2" id="KW-0479">Metal-binding</keyword>
<keyword evidence="5" id="KW-1185">Reference proteome</keyword>
<evidence type="ECO:0000313" key="4">
    <source>
        <dbReference type="EMBL" id="MDQ0202386.1"/>
    </source>
</evidence>
<evidence type="ECO:0000256" key="2">
    <source>
        <dbReference type="ARBA" id="ARBA00022723"/>
    </source>
</evidence>
<reference evidence="4 5" key="1">
    <citation type="submission" date="2023-07" db="EMBL/GenBank/DDBJ databases">
        <title>Genomic Encyclopedia of Type Strains, Phase IV (KMG-IV): sequencing the most valuable type-strain genomes for metagenomic binning, comparative biology and taxonomic classification.</title>
        <authorList>
            <person name="Goeker M."/>
        </authorList>
    </citation>
    <scope>NUCLEOTIDE SEQUENCE [LARGE SCALE GENOMIC DNA]</scope>
    <source>
        <strain evidence="4 5">DSM 16980</strain>
    </source>
</reference>
<name>A0ABT9Y3H9_9FIRM</name>
<dbReference type="EMBL" id="JAUSUE010000001">
    <property type="protein sequence ID" value="MDQ0202386.1"/>
    <property type="molecule type" value="Genomic_DNA"/>
</dbReference>
<evidence type="ECO:0000256" key="1">
    <source>
        <dbReference type="ARBA" id="ARBA00007888"/>
    </source>
</evidence>
<accession>A0ABT9Y3H9</accession>
<dbReference type="RefSeq" id="WP_307222248.1">
    <property type="nucleotide sequence ID" value="NZ_CP116940.1"/>
</dbReference>
<proteinExistence type="inferred from homology"/>
<dbReference type="Gene3D" id="6.10.20.100">
    <property type="match status" value="1"/>
</dbReference>
<dbReference type="Pfam" id="PF01924">
    <property type="entry name" value="HypD"/>
    <property type="match status" value="1"/>
</dbReference>
<comment type="caution">
    <text evidence="4">The sequence shown here is derived from an EMBL/GenBank/DDBJ whole genome shotgun (WGS) entry which is preliminary data.</text>
</comment>
<dbReference type="InterPro" id="IPR002780">
    <property type="entry name" value="Hyd_form_HypD"/>
</dbReference>
<keyword evidence="3" id="KW-0408">Iron</keyword>